<organism evidence="2">
    <name type="scientific">viral metagenome</name>
    <dbReference type="NCBI Taxonomy" id="1070528"/>
    <lineage>
        <taxon>unclassified sequences</taxon>
        <taxon>metagenomes</taxon>
        <taxon>organismal metagenomes</taxon>
    </lineage>
</organism>
<feature type="transmembrane region" description="Helical" evidence="1">
    <location>
        <begin position="6"/>
        <end position="23"/>
    </location>
</feature>
<proteinExistence type="predicted"/>
<protein>
    <submittedName>
        <fullName evidence="2">Uncharacterized protein</fullName>
    </submittedName>
</protein>
<keyword evidence="1" id="KW-1133">Transmembrane helix</keyword>
<dbReference type="EMBL" id="MN740781">
    <property type="protein sequence ID" value="QHU11322.1"/>
    <property type="molecule type" value="Genomic_DNA"/>
</dbReference>
<reference evidence="2" key="1">
    <citation type="journal article" date="2020" name="Nature">
        <title>Giant virus diversity and host interactions through global metagenomics.</title>
        <authorList>
            <person name="Schulz F."/>
            <person name="Roux S."/>
            <person name="Paez-Espino D."/>
            <person name="Jungbluth S."/>
            <person name="Walsh D.A."/>
            <person name="Denef V.J."/>
            <person name="McMahon K.D."/>
            <person name="Konstantinidis K.T."/>
            <person name="Eloe-Fadrosh E.A."/>
            <person name="Kyrpides N.C."/>
            <person name="Woyke T."/>
        </authorList>
    </citation>
    <scope>NUCLEOTIDE SEQUENCE</scope>
    <source>
        <strain evidence="2">GVMAG-S-1101165-84</strain>
    </source>
</reference>
<accession>A0A6C0JZV9</accession>
<evidence type="ECO:0000256" key="1">
    <source>
        <dbReference type="SAM" id="Phobius"/>
    </source>
</evidence>
<evidence type="ECO:0000313" key="2">
    <source>
        <dbReference type="EMBL" id="QHU11322.1"/>
    </source>
</evidence>
<feature type="transmembrane region" description="Helical" evidence="1">
    <location>
        <begin position="35"/>
        <end position="53"/>
    </location>
</feature>
<name>A0A6C0JZV9_9ZZZZ</name>
<sequence length="88" mass="9598">MPPWLPWVLVGGIAFMLLSLLASKYQQKQHKPITFAQDFISGGIVVALLGVLVPDAFPAFPLSVPNFTNLMQGSHEGDIDVQVGPLRR</sequence>
<keyword evidence="1" id="KW-0812">Transmembrane</keyword>
<keyword evidence="1" id="KW-0472">Membrane</keyword>
<dbReference type="AlphaFoldDB" id="A0A6C0JZV9"/>